<protein>
    <submittedName>
        <fullName evidence="2">Uncharacterized protein</fullName>
    </submittedName>
</protein>
<gene>
    <name evidence="2" type="ORF">FKW44_002652</name>
</gene>
<feature type="signal peptide" evidence="1">
    <location>
        <begin position="1"/>
        <end position="17"/>
    </location>
</feature>
<accession>A0A7T8KKP7</accession>
<name>A0A7T8KKP7_CALRO</name>
<dbReference type="EMBL" id="CP045891">
    <property type="protein sequence ID" value="QQP57611.1"/>
    <property type="molecule type" value="Genomic_DNA"/>
</dbReference>
<evidence type="ECO:0000313" key="2">
    <source>
        <dbReference type="EMBL" id="QQP57611.1"/>
    </source>
</evidence>
<dbReference type="AlphaFoldDB" id="A0A7T8KKP7"/>
<proteinExistence type="predicted"/>
<evidence type="ECO:0000256" key="1">
    <source>
        <dbReference type="SAM" id="SignalP"/>
    </source>
</evidence>
<reference evidence="3" key="1">
    <citation type="submission" date="2021-01" db="EMBL/GenBank/DDBJ databases">
        <title>Caligus Genome Assembly.</title>
        <authorList>
            <person name="Gallardo-Escarate C."/>
        </authorList>
    </citation>
    <scope>NUCLEOTIDE SEQUENCE [LARGE SCALE GENOMIC DNA]</scope>
</reference>
<keyword evidence="1" id="KW-0732">Signal</keyword>
<feature type="chain" id="PRO_5030790289" evidence="1">
    <location>
        <begin position="18"/>
        <end position="90"/>
    </location>
</feature>
<keyword evidence="3" id="KW-1185">Reference proteome</keyword>
<sequence>MIILIFINVILERAGLPSLNEVAAKAVALGTWKCFNFNDGGVTSSSPSEEAHETATFACHAISVWNIFKALRSATTLPAARTAARAMGRS</sequence>
<organism evidence="2 3">
    <name type="scientific">Caligus rogercresseyi</name>
    <name type="common">Sea louse</name>
    <dbReference type="NCBI Taxonomy" id="217165"/>
    <lineage>
        <taxon>Eukaryota</taxon>
        <taxon>Metazoa</taxon>
        <taxon>Ecdysozoa</taxon>
        <taxon>Arthropoda</taxon>
        <taxon>Crustacea</taxon>
        <taxon>Multicrustacea</taxon>
        <taxon>Hexanauplia</taxon>
        <taxon>Copepoda</taxon>
        <taxon>Siphonostomatoida</taxon>
        <taxon>Caligidae</taxon>
        <taxon>Caligus</taxon>
    </lineage>
</organism>
<dbReference type="Proteomes" id="UP000595437">
    <property type="component" value="Chromosome 2"/>
</dbReference>
<evidence type="ECO:0000313" key="3">
    <source>
        <dbReference type="Proteomes" id="UP000595437"/>
    </source>
</evidence>
<feature type="non-terminal residue" evidence="2">
    <location>
        <position position="90"/>
    </location>
</feature>